<evidence type="ECO:0000259" key="2">
    <source>
        <dbReference type="PROSITE" id="PS50090"/>
    </source>
</evidence>
<evidence type="ECO:0000256" key="1">
    <source>
        <dbReference type="SAM" id="MobiDB-lite"/>
    </source>
</evidence>
<dbReference type="CDD" id="cd22541">
    <property type="entry name" value="SP5_N"/>
    <property type="match status" value="1"/>
</dbReference>
<dbReference type="EMBL" id="BFEA01000234">
    <property type="protein sequence ID" value="GBG75969.1"/>
    <property type="molecule type" value="Genomic_DNA"/>
</dbReference>
<dbReference type="PANTHER" id="PTHR33492">
    <property type="entry name" value="OSJNBA0043A12.37 PROTEIN-RELATED"/>
    <property type="match status" value="1"/>
</dbReference>
<dbReference type="InterPro" id="IPR001005">
    <property type="entry name" value="SANT/Myb"/>
</dbReference>
<feature type="compositionally biased region" description="Low complexity" evidence="1">
    <location>
        <begin position="207"/>
        <end position="221"/>
    </location>
</feature>
<evidence type="ECO:0000313" key="4">
    <source>
        <dbReference type="Proteomes" id="UP000265515"/>
    </source>
</evidence>
<feature type="region of interest" description="Disordered" evidence="1">
    <location>
        <begin position="520"/>
        <end position="581"/>
    </location>
</feature>
<dbReference type="Pfam" id="PF13837">
    <property type="entry name" value="Myb_DNA-bind_4"/>
    <property type="match status" value="1"/>
</dbReference>
<dbReference type="AlphaFoldDB" id="A0A388L0Z7"/>
<name>A0A388L0Z7_CHABU</name>
<proteinExistence type="predicted"/>
<dbReference type="PROSITE" id="PS50090">
    <property type="entry name" value="MYB_LIKE"/>
    <property type="match status" value="1"/>
</dbReference>
<organism evidence="3 4">
    <name type="scientific">Chara braunii</name>
    <name type="common">Braun's stonewort</name>
    <dbReference type="NCBI Taxonomy" id="69332"/>
    <lineage>
        <taxon>Eukaryota</taxon>
        <taxon>Viridiplantae</taxon>
        <taxon>Streptophyta</taxon>
        <taxon>Charophyceae</taxon>
        <taxon>Charales</taxon>
        <taxon>Characeae</taxon>
        <taxon>Chara</taxon>
    </lineage>
</organism>
<evidence type="ECO:0000313" key="3">
    <source>
        <dbReference type="EMBL" id="GBG75969.1"/>
    </source>
</evidence>
<sequence>MDGSQHPGGVDASDGTHTLGGRDTFPFVQPSMVLRGDAGEDSLAAVRTQLFLCATAADNALSGRPEHVDRQLSSQSSAILFAASVGDASPHPITASRVIAAASPPVITAGPVVHDVTASSIRAGSRDSINPHRYGIHGIARVEPPHLTTRLVHATGMEMDMCPPLLAPIHLPPLHPSTVVPSHIMPTRYMESSPALIVPSVAAEQRTSTPSTPLSHSSPHLHPQHCITTHPSSHHSPLTSNPVHSSATVSGIDIPILSSSSSSDLSLSPTMPPKLDGTSHPRACGSGDAFRSSAQDCVDDEVLAPAVGEVFGPTGRDHIAGDKPCSQEVNCSAGSRTEENPAAKDVKSTAGVCVDGGDPAAMNVKSPVVKRTAPKGKWGEEETIFLMKIRSEQLAEKAKDSERKGAAKSNTKVWDEISALLKREGSNREPEECQRRFNTVGRWFNRVKDNNDRSGLLSYWKMSPSQRVGANLNFNMRRTWYDVLAPYNKHSQTANPTHLVDTGLEEEAQTSAAVAVPEGVVGGEVRPQVPPQAPVNAGGDERAMGGGSGGSSDNHGGGHGAGSSTVTGVTPTTSFQQTAEERECEGAVLGRSDMCDEGTHGCFACFGIGAEQVQQGLHGAALRYAGSTL</sequence>
<dbReference type="Proteomes" id="UP000265515">
    <property type="component" value="Unassembled WGS sequence"/>
</dbReference>
<dbReference type="Gramene" id="GBG75969">
    <property type="protein sequence ID" value="GBG75969"/>
    <property type="gene ID" value="CBR_g21211"/>
</dbReference>
<dbReference type="InterPro" id="IPR044822">
    <property type="entry name" value="Myb_DNA-bind_4"/>
</dbReference>
<reference evidence="3 4" key="1">
    <citation type="journal article" date="2018" name="Cell">
        <title>The Chara Genome: Secondary Complexity and Implications for Plant Terrestrialization.</title>
        <authorList>
            <person name="Nishiyama T."/>
            <person name="Sakayama H."/>
            <person name="Vries J.D."/>
            <person name="Buschmann H."/>
            <person name="Saint-Marcoux D."/>
            <person name="Ullrich K.K."/>
            <person name="Haas F.B."/>
            <person name="Vanderstraeten L."/>
            <person name="Becker D."/>
            <person name="Lang D."/>
            <person name="Vosolsobe S."/>
            <person name="Rombauts S."/>
            <person name="Wilhelmsson P.K.I."/>
            <person name="Janitza P."/>
            <person name="Kern R."/>
            <person name="Heyl A."/>
            <person name="Rumpler F."/>
            <person name="Villalobos L.I.A.C."/>
            <person name="Clay J.M."/>
            <person name="Skokan R."/>
            <person name="Toyoda A."/>
            <person name="Suzuki Y."/>
            <person name="Kagoshima H."/>
            <person name="Schijlen E."/>
            <person name="Tajeshwar N."/>
            <person name="Catarino B."/>
            <person name="Hetherington A.J."/>
            <person name="Saltykova A."/>
            <person name="Bonnot C."/>
            <person name="Breuninger H."/>
            <person name="Symeonidi A."/>
            <person name="Radhakrishnan G.V."/>
            <person name="Van Nieuwerburgh F."/>
            <person name="Deforce D."/>
            <person name="Chang C."/>
            <person name="Karol K.G."/>
            <person name="Hedrich R."/>
            <person name="Ulvskov P."/>
            <person name="Glockner G."/>
            <person name="Delwiche C.F."/>
            <person name="Petrasek J."/>
            <person name="Van de Peer Y."/>
            <person name="Friml J."/>
            <person name="Beilby M."/>
            <person name="Dolan L."/>
            <person name="Kohara Y."/>
            <person name="Sugano S."/>
            <person name="Fujiyama A."/>
            <person name="Delaux P.-M."/>
            <person name="Quint M."/>
            <person name="TheiBen G."/>
            <person name="Hagemann M."/>
            <person name="Harholt J."/>
            <person name="Dunand C."/>
            <person name="Zachgo S."/>
            <person name="Langdale J."/>
            <person name="Maumus F."/>
            <person name="Straeten D.V.D."/>
            <person name="Gould S.B."/>
            <person name="Rensing S.A."/>
        </authorList>
    </citation>
    <scope>NUCLEOTIDE SEQUENCE [LARGE SCALE GENOMIC DNA]</scope>
    <source>
        <strain evidence="3 4">S276</strain>
    </source>
</reference>
<feature type="region of interest" description="Disordered" evidence="1">
    <location>
        <begin position="1"/>
        <end position="22"/>
    </location>
</feature>
<dbReference type="Gene3D" id="1.10.10.60">
    <property type="entry name" value="Homeodomain-like"/>
    <property type="match status" value="1"/>
</dbReference>
<gene>
    <name evidence="3" type="ORF">CBR_g21211</name>
</gene>
<protein>
    <recommendedName>
        <fullName evidence="2">Myb-like domain-containing protein</fullName>
    </recommendedName>
</protein>
<accession>A0A388L0Z7</accession>
<dbReference type="PANTHER" id="PTHR33492:SF4">
    <property type="entry name" value="OS02G0174300 PROTEIN"/>
    <property type="match status" value="1"/>
</dbReference>
<keyword evidence="4" id="KW-1185">Reference proteome</keyword>
<comment type="caution">
    <text evidence="3">The sequence shown here is derived from an EMBL/GenBank/DDBJ whole genome shotgun (WGS) entry which is preliminary data.</text>
</comment>
<dbReference type="OrthoDB" id="691673at2759"/>
<feature type="domain" description="Myb-like" evidence="2">
    <location>
        <begin position="370"/>
        <end position="441"/>
    </location>
</feature>
<feature type="region of interest" description="Disordered" evidence="1">
    <location>
        <begin position="202"/>
        <end position="224"/>
    </location>
</feature>
<feature type="compositionally biased region" description="Low complexity" evidence="1">
    <location>
        <begin position="562"/>
        <end position="574"/>
    </location>
</feature>
<feature type="compositionally biased region" description="Gly residues" evidence="1">
    <location>
        <begin position="544"/>
        <end position="561"/>
    </location>
</feature>